<sequence length="73" mass="8268">MEPNHGDYVIVKAKEQGVQVIGLTRGHDTKFHHMEKLDKNEVLICQFTDHTSAIKVRGKATVMTKYGNIETTE</sequence>
<dbReference type="InterPro" id="IPR023558">
    <property type="entry name" value="Trp_RNA-bd_attenuator_dom"/>
</dbReference>
<organism evidence="10 11">
    <name type="scientific">Paenibacillus yanchengensis</name>
    <dbReference type="NCBI Taxonomy" id="2035833"/>
    <lineage>
        <taxon>Bacteria</taxon>
        <taxon>Bacillati</taxon>
        <taxon>Bacillota</taxon>
        <taxon>Bacilli</taxon>
        <taxon>Bacillales</taxon>
        <taxon>Paenibacillaceae</taxon>
        <taxon>Paenibacillus</taxon>
    </lineage>
</organism>
<evidence type="ECO:0000256" key="4">
    <source>
        <dbReference type="ARBA" id="ARBA00022884"/>
    </source>
</evidence>
<evidence type="ECO:0000313" key="10">
    <source>
        <dbReference type="EMBL" id="MFD2115967.1"/>
    </source>
</evidence>
<keyword evidence="6" id="KW-0804">Transcription</keyword>
<evidence type="ECO:0000256" key="5">
    <source>
        <dbReference type="ARBA" id="ARBA00023015"/>
    </source>
</evidence>
<dbReference type="RefSeq" id="WP_377771667.1">
    <property type="nucleotide sequence ID" value="NZ_JBHUHO010000029.1"/>
</dbReference>
<dbReference type="Proteomes" id="UP001597362">
    <property type="component" value="Unassembled WGS sequence"/>
</dbReference>
<keyword evidence="4" id="KW-0694">RNA-binding</keyword>
<dbReference type="InterPro" id="IPR016031">
    <property type="entry name" value="Trp_RNA-bd_attenuator-like_dom"/>
</dbReference>
<comment type="similarity">
    <text evidence="1">Belongs to the MtrB family.</text>
</comment>
<evidence type="ECO:0000256" key="6">
    <source>
        <dbReference type="ARBA" id="ARBA00023163"/>
    </source>
</evidence>
<keyword evidence="11" id="KW-1185">Reference proteome</keyword>
<evidence type="ECO:0000256" key="3">
    <source>
        <dbReference type="ARBA" id="ARBA00016308"/>
    </source>
</evidence>
<protein>
    <recommendedName>
        <fullName evidence="3">Transcription attenuation protein MtrB</fullName>
    </recommendedName>
    <alternativeName>
        <fullName evidence="8">Trp RNA-binding attenuation protein</fullName>
    </alternativeName>
    <alternativeName>
        <fullName evidence="7">Tryptophan RNA-binding attenuator protein</fullName>
    </alternativeName>
</protein>
<dbReference type="PRINTS" id="PR00687">
    <property type="entry name" value="TRPRNAAP"/>
</dbReference>
<name>A0ABW4YK75_9BACL</name>
<evidence type="ECO:0000259" key="9">
    <source>
        <dbReference type="Pfam" id="PF02081"/>
    </source>
</evidence>
<comment type="caution">
    <text evidence="10">The sequence shown here is derived from an EMBL/GenBank/DDBJ whole genome shotgun (WGS) entry which is preliminary data.</text>
</comment>
<evidence type="ECO:0000256" key="1">
    <source>
        <dbReference type="ARBA" id="ARBA00010027"/>
    </source>
</evidence>
<dbReference type="Pfam" id="PF02081">
    <property type="entry name" value="TrpBP"/>
    <property type="match status" value="1"/>
</dbReference>
<evidence type="ECO:0000256" key="8">
    <source>
        <dbReference type="ARBA" id="ARBA00033109"/>
    </source>
</evidence>
<evidence type="ECO:0000256" key="2">
    <source>
        <dbReference type="ARBA" id="ARBA00011104"/>
    </source>
</evidence>
<keyword evidence="5" id="KW-0805">Transcription regulation</keyword>
<evidence type="ECO:0000313" key="11">
    <source>
        <dbReference type="Proteomes" id="UP001597362"/>
    </source>
</evidence>
<gene>
    <name evidence="10" type="primary">mtrB</name>
    <name evidence="10" type="ORF">ACFSJH_09550</name>
</gene>
<dbReference type="InterPro" id="IPR000824">
    <property type="entry name" value="MtrB"/>
</dbReference>
<feature type="domain" description="Tryptophan RNA-binding attenuator protein" evidence="9">
    <location>
        <begin position="5"/>
        <end position="71"/>
    </location>
</feature>
<accession>A0ABW4YK75</accession>
<dbReference type="SUPFAM" id="SSF51219">
    <property type="entry name" value="TRAP-like"/>
    <property type="match status" value="1"/>
</dbReference>
<reference evidence="11" key="1">
    <citation type="journal article" date="2019" name="Int. J. Syst. Evol. Microbiol.">
        <title>The Global Catalogue of Microorganisms (GCM) 10K type strain sequencing project: providing services to taxonomists for standard genome sequencing and annotation.</title>
        <authorList>
            <consortium name="The Broad Institute Genomics Platform"/>
            <consortium name="The Broad Institute Genome Sequencing Center for Infectious Disease"/>
            <person name="Wu L."/>
            <person name="Ma J."/>
        </authorList>
    </citation>
    <scope>NUCLEOTIDE SEQUENCE [LARGE SCALE GENOMIC DNA]</scope>
    <source>
        <strain evidence="11">GH52</strain>
    </source>
</reference>
<comment type="subunit">
    <text evidence="2">Oligomer of 11 identical subunits arranged in doughnut-like structure.</text>
</comment>
<dbReference type="NCBIfam" id="NF009724">
    <property type="entry name" value="PRK13251.1"/>
    <property type="match status" value="1"/>
</dbReference>
<proteinExistence type="inferred from homology"/>
<dbReference type="EMBL" id="JBHUHO010000029">
    <property type="protein sequence ID" value="MFD2115967.1"/>
    <property type="molecule type" value="Genomic_DNA"/>
</dbReference>
<dbReference type="Gene3D" id="2.60.40.50">
    <property type="entry name" value="TRAP-like"/>
    <property type="match status" value="1"/>
</dbReference>
<evidence type="ECO:0000256" key="7">
    <source>
        <dbReference type="ARBA" id="ARBA00029615"/>
    </source>
</evidence>